<evidence type="ECO:0000313" key="2">
    <source>
        <dbReference type="Proteomes" id="UP000236311"/>
    </source>
</evidence>
<organism evidence="1 2">
    <name type="scientific">Acetatifactor muris</name>
    <dbReference type="NCBI Taxonomy" id="879566"/>
    <lineage>
        <taxon>Bacteria</taxon>
        <taxon>Bacillati</taxon>
        <taxon>Bacillota</taxon>
        <taxon>Clostridia</taxon>
        <taxon>Lachnospirales</taxon>
        <taxon>Lachnospiraceae</taxon>
        <taxon>Acetatifactor</taxon>
    </lineage>
</organism>
<reference evidence="1 2" key="1">
    <citation type="submission" date="2018-01" db="EMBL/GenBank/DDBJ databases">
        <authorList>
            <person name="Gaut B.S."/>
            <person name="Morton B.R."/>
            <person name="Clegg M.T."/>
            <person name="Duvall M.R."/>
        </authorList>
    </citation>
    <scope>NUCLEOTIDE SEQUENCE [LARGE SCALE GENOMIC DNA]</scope>
    <source>
        <strain evidence="1">GP69</strain>
    </source>
</reference>
<dbReference type="AlphaFoldDB" id="A0A2K4ZKJ3"/>
<dbReference type="EMBL" id="OFSM01000020">
    <property type="protein sequence ID" value="SOY30912.1"/>
    <property type="molecule type" value="Genomic_DNA"/>
</dbReference>
<evidence type="ECO:0000313" key="1">
    <source>
        <dbReference type="EMBL" id="SOY30912.1"/>
    </source>
</evidence>
<keyword evidence="2" id="KW-1185">Reference proteome</keyword>
<sequence length="442" mass="54112">MEDWVVKLYGDRIFDIWDRGNWRFITDYSHLDKELIPCDEWLKIRGEKERIVINSINSLRDYFKEIIFAVIQTLQTGNCFNFDINESEKEMLINQLVFDILFDKYCSESEWMTRASYSKRMAEKLFPGNVEGYRAINEAISRGMKNCYEMMKNPSMREQIRMLGCDPEMYDKYNTPHMRENISKKKPKYSWDCYYYNYGDISITSRIFRRQFTRENRNYPYKDTWEDLKEYDCFVNKLLPAENESCQKYYYMSMDYFYLESYKRIDFILKLVSLMPKDEMQKIDKQYFLVKRFHPQVLVPFVQNDKVCFDIKYNYYRPLFMIEQSIQEQMHEDKDSDFSKYGNKLINCQIIRAKAYELFEYHAQYISSDYREIKSFISQSYNMKMYHESNDIWKAVRNEKWKNIDSDRKKEFKKNINDIQTTIKSLFWDSPDRKIIRTKDEE</sequence>
<dbReference type="Proteomes" id="UP000236311">
    <property type="component" value="Unassembled WGS sequence"/>
</dbReference>
<name>A0A2K4ZKJ3_9FIRM</name>
<accession>A0A2K4ZKJ3</accession>
<gene>
    <name evidence="1" type="ORF">AMURIS_03646</name>
</gene>
<proteinExistence type="predicted"/>
<protein>
    <submittedName>
        <fullName evidence="1">Uncharacterized protein</fullName>
    </submittedName>
</protein>